<feature type="domain" description="DUF7192" evidence="1">
    <location>
        <begin position="3"/>
        <end position="231"/>
    </location>
</feature>
<reference evidence="2" key="2">
    <citation type="submission" date="2021-08" db="EMBL/GenBank/DDBJ databases">
        <authorList>
            <person name="Dalcin Martins P."/>
        </authorList>
    </citation>
    <scope>NUCLEOTIDE SEQUENCE</scope>
    <source>
        <strain evidence="2">MAG_39</strain>
    </source>
</reference>
<organism evidence="2 3">
    <name type="scientific">Candidatus Nitrobium versatile</name>
    <dbReference type="NCBI Taxonomy" id="2884831"/>
    <lineage>
        <taxon>Bacteria</taxon>
        <taxon>Pseudomonadati</taxon>
        <taxon>Nitrospirota</taxon>
        <taxon>Nitrospiria</taxon>
        <taxon>Nitrospirales</taxon>
        <taxon>Nitrospiraceae</taxon>
        <taxon>Candidatus Nitrobium</taxon>
    </lineage>
</organism>
<reference evidence="2" key="1">
    <citation type="journal article" date="2021" name="bioRxiv">
        <title>Unraveling nitrogen, sulfur and carbon metabolic pathways and microbial community transcriptional responses to substrate deprivation and toxicity stresses in a bioreactor mimicking anoxic brackish coastal sediment conditions.</title>
        <authorList>
            <person name="Martins P.D."/>
            <person name="Echeveste M.J."/>
            <person name="Arshad A."/>
            <person name="Kurth J."/>
            <person name="Ouboter H."/>
            <person name="Jetten M.S.M."/>
            <person name="Welte C.U."/>
        </authorList>
    </citation>
    <scope>NUCLEOTIDE SEQUENCE</scope>
    <source>
        <strain evidence="2">MAG_39</strain>
    </source>
</reference>
<protein>
    <recommendedName>
        <fullName evidence="1">DUF7192 domain-containing protein</fullName>
    </recommendedName>
</protein>
<dbReference type="Proteomes" id="UP000705867">
    <property type="component" value="Unassembled WGS sequence"/>
</dbReference>
<dbReference type="EMBL" id="JAIOIV010000151">
    <property type="protein sequence ID" value="MBZ0158413.1"/>
    <property type="molecule type" value="Genomic_DNA"/>
</dbReference>
<gene>
    <name evidence="2" type="ORF">K8I29_19620</name>
</gene>
<evidence type="ECO:0000259" key="1">
    <source>
        <dbReference type="Pfam" id="PF23822"/>
    </source>
</evidence>
<comment type="caution">
    <text evidence="2">The sequence shown here is derived from an EMBL/GenBank/DDBJ whole genome shotgun (WGS) entry which is preliminary data.</text>
</comment>
<dbReference type="InterPro" id="IPR055616">
    <property type="entry name" value="DUF7192"/>
</dbReference>
<name>A0A953SI35_9BACT</name>
<dbReference type="AlphaFoldDB" id="A0A953SI35"/>
<evidence type="ECO:0000313" key="2">
    <source>
        <dbReference type="EMBL" id="MBZ0158413.1"/>
    </source>
</evidence>
<dbReference type="Pfam" id="PF23822">
    <property type="entry name" value="DUF7192"/>
    <property type="match status" value="1"/>
</dbReference>
<proteinExistence type="predicted"/>
<accession>A0A953SI35</accession>
<evidence type="ECO:0000313" key="3">
    <source>
        <dbReference type="Proteomes" id="UP000705867"/>
    </source>
</evidence>
<sequence>MQLTKEGKLNIITFDSTEDIFRYIQDVPETNFSKRYPVNKDWCAMTFAEAEKCLISGWPEGSEVIALIADVLESKMEIEAGISYNYDVTGECIDVGAYLEGVPECWLAAVPEERQKPSLEIIVNCSISSGVKESKIINRGAVITALIDALHRHYALKVNFVERCNGEHENGFNRENLRIELPVDTRNGYSRDMIAFLTACPAYLRRILFAVTEKVFKKDHCHGYGTPTTYKKEGAIVFTCMNSVEMEANGEDYYSPEAAVQTLKSKLAGHVVFAE</sequence>